<dbReference type="GO" id="GO:0006631">
    <property type="term" value="P:fatty acid metabolic process"/>
    <property type="evidence" value="ECO:0007669"/>
    <property type="project" value="InterPro"/>
</dbReference>
<dbReference type="InterPro" id="IPR036291">
    <property type="entry name" value="NAD(P)-bd_dom_sf"/>
</dbReference>
<protein>
    <recommendedName>
        <fullName evidence="9">L-gulonate 3-dehydrogenase</fullName>
        <ecNumber evidence="8">1.1.1.45</ecNumber>
    </recommendedName>
    <alternativeName>
        <fullName evidence="9">L-gulonate 3-dehydrogenase</fullName>
    </alternativeName>
</protein>
<feature type="binding site" evidence="11">
    <location>
        <position position="152"/>
    </location>
    <ligand>
        <name>NAD(+)</name>
        <dbReference type="ChEBI" id="CHEBI:57540"/>
    </ligand>
</feature>
<dbReference type="Gene3D" id="3.40.50.720">
    <property type="entry name" value="NAD(P)-binding Rossmann-like Domain"/>
    <property type="match status" value="1"/>
</dbReference>
<sequence>MIPAAACIGAGRMGRGIAQALAYGGGRIALLDSRPRGADAFAAYRDDVLAEVQAGLEMVARLGGFDADAVPALMARVSVHPLSDAARALGGAEIVYEAVPEIRAAKAEAFGLFDAHADADAILASTTSTMLSTDLAALTSRPERFLNAHWLNPALLVPLVEVSPCDETLPDVTDRLCAVLEAMGKVPVLCKASPGYIVPRIQALAMNEAARLVEEGVATPEDVDRAVKYGFGLRFSVLGLLEFIDWGGGDILYHASRYMADATGEDRFAPPAIVARHMEEGAIGMKSGRGFFDYAGRDVDAYRTDRMGAFLNALRQAGLFRQPALEDPATTGTGQTATGSSQP</sequence>
<dbReference type="STRING" id="1449351.RISW2_15615"/>
<reference evidence="15 16" key="1">
    <citation type="submission" date="2014-01" db="EMBL/GenBank/DDBJ databases">
        <title>Roseivivax isoporae LMG 25204 Genome Sequencing.</title>
        <authorList>
            <person name="Lai Q."/>
            <person name="Li G."/>
            <person name="Shao Z."/>
        </authorList>
    </citation>
    <scope>NUCLEOTIDE SEQUENCE [LARGE SCALE GENOMIC DNA]</scope>
    <source>
        <strain evidence="15 16">LMG 25204</strain>
    </source>
</reference>
<dbReference type="EMBL" id="JAME01000004">
    <property type="protein sequence ID" value="ETX30261.1"/>
    <property type="molecule type" value="Genomic_DNA"/>
</dbReference>
<evidence type="ECO:0000256" key="9">
    <source>
        <dbReference type="ARBA" id="ARBA00042709"/>
    </source>
</evidence>
<organism evidence="15 16">
    <name type="scientific">Roseivivax isoporae LMG 25204</name>
    <dbReference type="NCBI Taxonomy" id="1449351"/>
    <lineage>
        <taxon>Bacteria</taxon>
        <taxon>Pseudomonadati</taxon>
        <taxon>Pseudomonadota</taxon>
        <taxon>Alphaproteobacteria</taxon>
        <taxon>Rhodobacterales</taxon>
        <taxon>Roseobacteraceae</taxon>
        <taxon>Roseivivax</taxon>
    </lineage>
</organism>
<gene>
    <name evidence="15" type="ORF">RISW2_15615</name>
</gene>
<name>X7FDV7_9RHOB</name>
<evidence type="ECO:0000256" key="12">
    <source>
        <dbReference type="SAM" id="MobiDB-lite"/>
    </source>
</evidence>
<dbReference type="NCBIfam" id="NF006125">
    <property type="entry name" value="PRK08269.1"/>
    <property type="match status" value="1"/>
</dbReference>
<feature type="region of interest" description="Disordered" evidence="12">
    <location>
        <begin position="324"/>
        <end position="343"/>
    </location>
</feature>
<proteinExistence type="inferred from homology"/>
<evidence type="ECO:0000259" key="14">
    <source>
        <dbReference type="Pfam" id="PF02737"/>
    </source>
</evidence>
<feature type="binding site" evidence="11">
    <location>
        <position position="32"/>
    </location>
    <ligand>
        <name>NAD(+)</name>
        <dbReference type="ChEBI" id="CHEBI:57540"/>
    </ligand>
</feature>
<keyword evidence="7 11" id="KW-0520">NAD</keyword>
<dbReference type="GO" id="GO:0005737">
    <property type="term" value="C:cytoplasm"/>
    <property type="evidence" value="ECO:0007669"/>
    <property type="project" value="UniProtKB-SubCell"/>
</dbReference>
<evidence type="ECO:0000256" key="11">
    <source>
        <dbReference type="PIRSR" id="PIRSR000105-2"/>
    </source>
</evidence>
<evidence type="ECO:0000256" key="7">
    <source>
        <dbReference type="ARBA" id="ARBA00023027"/>
    </source>
</evidence>
<evidence type="ECO:0000256" key="4">
    <source>
        <dbReference type="ARBA" id="ARBA00022490"/>
    </source>
</evidence>
<feature type="binding site" evidence="11">
    <location>
        <position position="101"/>
    </location>
    <ligand>
        <name>NAD(+)</name>
        <dbReference type="ChEBI" id="CHEBI:57540"/>
    </ligand>
</feature>
<comment type="similarity">
    <text evidence="2">Belongs to the 3-hydroxyacyl-CoA dehydrogenase family.</text>
</comment>
<dbReference type="InterPro" id="IPR022694">
    <property type="entry name" value="3-OHacyl-CoA_DH"/>
</dbReference>
<evidence type="ECO:0000259" key="13">
    <source>
        <dbReference type="Pfam" id="PF00725"/>
    </source>
</evidence>
<evidence type="ECO:0000256" key="2">
    <source>
        <dbReference type="ARBA" id="ARBA00009463"/>
    </source>
</evidence>
<feature type="binding site" evidence="11">
    <location>
        <position position="286"/>
    </location>
    <ligand>
        <name>NAD(+)</name>
        <dbReference type="ChEBI" id="CHEBI:57540"/>
    </ligand>
</feature>
<dbReference type="EC" id="1.1.1.45" evidence="8"/>
<evidence type="ECO:0000313" key="15">
    <source>
        <dbReference type="EMBL" id="ETX30261.1"/>
    </source>
</evidence>
<evidence type="ECO:0000256" key="8">
    <source>
        <dbReference type="ARBA" id="ARBA00038962"/>
    </source>
</evidence>
<comment type="caution">
    <text evidence="15">The sequence shown here is derived from an EMBL/GenBank/DDBJ whole genome shotgun (WGS) entry which is preliminary data.</text>
</comment>
<dbReference type="InterPro" id="IPR008927">
    <property type="entry name" value="6-PGluconate_DH-like_C_sf"/>
</dbReference>
<evidence type="ECO:0000256" key="10">
    <source>
        <dbReference type="PIRSR" id="PIRSR000105-1"/>
    </source>
</evidence>
<evidence type="ECO:0000256" key="1">
    <source>
        <dbReference type="ARBA" id="ARBA00004496"/>
    </source>
</evidence>
<dbReference type="RefSeq" id="WP_051491768.1">
    <property type="nucleotide sequence ID" value="NZ_JAME01000004.1"/>
</dbReference>
<dbReference type="Pfam" id="PF02737">
    <property type="entry name" value="3HCDH_N"/>
    <property type="match status" value="1"/>
</dbReference>
<dbReference type="SUPFAM" id="SSF51735">
    <property type="entry name" value="NAD(P)-binding Rossmann-fold domains"/>
    <property type="match status" value="1"/>
</dbReference>
<feature type="site" description="Important for catalytic activity" evidence="10">
    <location>
        <position position="149"/>
    </location>
</feature>
<dbReference type="Gene3D" id="1.10.1040.10">
    <property type="entry name" value="N-(1-d-carboxylethyl)-l-norvaline Dehydrogenase, domain 2"/>
    <property type="match status" value="1"/>
</dbReference>
<dbReference type="Pfam" id="PF00725">
    <property type="entry name" value="3HCDH"/>
    <property type="match status" value="1"/>
</dbReference>
<dbReference type="InterPro" id="IPR013328">
    <property type="entry name" value="6PGD_dom2"/>
</dbReference>
<keyword evidence="5" id="KW-0597">Phosphoprotein</keyword>
<dbReference type="PIRSF" id="PIRSF000105">
    <property type="entry name" value="HCDH"/>
    <property type="match status" value="1"/>
</dbReference>
<keyword evidence="4" id="KW-0963">Cytoplasm</keyword>
<keyword evidence="6 15" id="KW-0560">Oxidoreductase</keyword>
<comment type="subunit">
    <text evidence="3">Homodimer.</text>
</comment>
<dbReference type="Proteomes" id="UP000023430">
    <property type="component" value="Unassembled WGS sequence"/>
</dbReference>
<accession>X7FDV7</accession>
<feature type="binding site" evidence="11">
    <location>
        <begin position="9"/>
        <end position="14"/>
    </location>
    <ligand>
        <name>NAD(+)</name>
        <dbReference type="ChEBI" id="CHEBI:57540"/>
    </ligand>
</feature>
<dbReference type="PANTHER" id="PTHR48075:SF1">
    <property type="entry name" value="LAMBDA-CRYSTALLIN HOMOLOG"/>
    <property type="match status" value="1"/>
</dbReference>
<dbReference type="OrthoDB" id="9803287at2"/>
<evidence type="ECO:0000313" key="16">
    <source>
        <dbReference type="Proteomes" id="UP000023430"/>
    </source>
</evidence>
<evidence type="ECO:0000256" key="3">
    <source>
        <dbReference type="ARBA" id="ARBA00011738"/>
    </source>
</evidence>
<dbReference type="InterPro" id="IPR006176">
    <property type="entry name" value="3-OHacyl-CoA_DH_NAD-bd"/>
</dbReference>
<comment type="subcellular location">
    <subcellularLocation>
        <location evidence="1">Cytoplasm</location>
    </subcellularLocation>
</comment>
<feature type="domain" description="3-hydroxyacyl-CoA dehydrogenase NAD binding" evidence="14">
    <location>
        <begin position="5"/>
        <end position="191"/>
    </location>
</feature>
<dbReference type="AlphaFoldDB" id="X7FDV7"/>
<feature type="binding site" evidence="11">
    <location>
        <position position="128"/>
    </location>
    <ligand>
        <name>NAD(+)</name>
        <dbReference type="ChEBI" id="CHEBI:57540"/>
    </ligand>
</feature>
<dbReference type="PANTHER" id="PTHR48075">
    <property type="entry name" value="3-HYDROXYACYL-COA DEHYDROGENASE FAMILY PROTEIN"/>
    <property type="match status" value="1"/>
</dbReference>
<dbReference type="InterPro" id="IPR006108">
    <property type="entry name" value="3HC_DH_C"/>
</dbReference>
<dbReference type="GO" id="GO:0050104">
    <property type="term" value="F:L-gulonate 3-dehydrogenase activity"/>
    <property type="evidence" value="ECO:0007669"/>
    <property type="project" value="UniProtKB-EC"/>
</dbReference>
<feature type="domain" description="3-hydroxyacyl-CoA dehydrogenase C-terminal" evidence="13">
    <location>
        <begin position="195"/>
        <end position="294"/>
    </location>
</feature>
<evidence type="ECO:0000256" key="5">
    <source>
        <dbReference type="ARBA" id="ARBA00022553"/>
    </source>
</evidence>
<dbReference type="eggNOG" id="COG1250">
    <property type="taxonomic scope" value="Bacteria"/>
</dbReference>
<dbReference type="PATRIC" id="fig|1449351.3.peg.681"/>
<dbReference type="SUPFAM" id="SSF48179">
    <property type="entry name" value="6-phosphogluconate dehydrogenase C-terminal domain-like"/>
    <property type="match status" value="1"/>
</dbReference>
<feature type="binding site" evidence="11">
    <location>
        <position position="106"/>
    </location>
    <ligand>
        <name>NAD(+)</name>
        <dbReference type="ChEBI" id="CHEBI:57540"/>
    </ligand>
</feature>
<keyword evidence="16" id="KW-1185">Reference proteome</keyword>
<feature type="compositionally biased region" description="Low complexity" evidence="12">
    <location>
        <begin position="329"/>
        <end position="343"/>
    </location>
</feature>
<dbReference type="GO" id="GO:0070403">
    <property type="term" value="F:NAD+ binding"/>
    <property type="evidence" value="ECO:0007669"/>
    <property type="project" value="InterPro"/>
</dbReference>
<evidence type="ECO:0000256" key="6">
    <source>
        <dbReference type="ARBA" id="ARBA00023002"/>
    </source>
</evidence>